<dbReference type="PANTHER" id="PTHR14742:SF0">
    <property type="entry name" value="RIBONUCLEASE P PROTEIN SUBUNIT P21"/>
    <property type="match status" value="1"/>
</dbReference>
<dbReference type="SMR" id="A2F5K0"/>
<evidence type="ECO:0000313" key="7">
    <source>
        <dbReference type="Proteomes" id="UP000001542"/>
    </source>
</evidence>
<evidence type="ECO:0008006" key="8">
    <source>
        <dbReference type="Google" id="ProtNLM"/>
    </source>
</evidence>
<proteinExistence type="inferred from homology"/>
<dbReference type="InterPro" id="IPR007175">
    <property type="entry name" value="Rpr2/Snm1/Rpp21"/>
</dbReference>
<reference evidence="6" key="1">
    <citation type="submission" date="2006-10" db="EMBL/GenBank/DDBJ databases">
        <authorList>
            <person name="Amadeo P."/>
            <person name="Zhao Q."/>
            <person name="Wortman J."/>
            <person name="Fraser-Liggett C."/>
            <person name="Carlton J."/>
        </authorList>
    </citation>
    <scope>NUCLEOTIDE SEQUENCE</scope>
    <source>
        <strain evidence="6">G3</strain>
    </source>
</reference>
<feature type="region of interest" description="Disordered" evidence="5">
    <location>
        <begin position="100"/>
        <end position="135"/>
    </location>
</feature>
<dbReference type="KEGG" id="tva:4757644"/>
<keyword evidence="7" id="KW-1185">Reference proteome</keyword>
<gene>
    <name evidence="6" type="ORF">TVAG_088080</name>
</gene>
<keyword evidence="3" id="KW-0862">Zinc</keyword>
<evidence type="ECO:0000256" key="2">
    <source>
        <dbReference type="ARBA" id="ARBA00022723"/>
    </source>
</evidence>
<sequence length="135" mass="15968">MENIESATIQHYWDTAVKLNEVSPELSASMLREMMEELREERKDIPPYFKKMFCFKCFSLFHLGENCQVTIGGNSKHPNIKYIEYNCSKCKNIQRINVQRSKEAPKPIPPPTKQQNPKQNQKNDRKRKIMMSIFQ</sequence>
<protein>
    <recommendedName>
        <fullName evidence="8">RNAse P Rpr2/Rpp21 subunit domain containing protein</fullName>
    </recommendedName>
</protein>
<dbReference type="EMBL" id="DS113624">
    <property type="protein sequence ID" value="EAX99826.1"/>
    <property type="molecule type" value="Genomic_DNA"/>
</dbReference>
<dbReference type="GO" id="GO:0005655">
    <property type="term" value="C:nucleolar ribonuclease P complex"/>
    <property type="evidence" value="ECO:0000318"/>
    <property type="project" value="GO_Central"/>
</dbReference>
<dbReference type="GO" id="GO:0046872">
    <property type="term" value="F:metal ion binding"/>
    <property type="evidence" value="ECO:0007669"/>
    <property type="project" value="UniProtKB-KW"/>
</dbReference>
<dbReference type="AlphaFoldDB" id="A2F5K0"/>
<evidence type="ECO:0000256" key="1">
    <source>
        <dbReference type="ARBA" id="ARBA00022694"/>
    </source>
</evidence>
<dbReference type="PANTHER" id="PTHR14742">
    <property type="entry name" value="RIBONUCLEASE P SUBUNIT P21"/>
    <property type="match status" value="1"/>
</dbReference>
<keyword evidence="2" id="KW-0479">Metal-binding</keyword>
<evidence type="ECO:0000313" key="6">
    <source>
        <dbReference type="EMBL" id="EAX99826.1"/>
    </source>
</evidence>
<accession>A2F5K0</accession>
<dbReference type="RefSeq" id="XP_001312756.1">
    <property type="nucleotide sequence ID" value="XM_001312755.1"/>
</dbReference>
<name>A2F5K0_TRIV3</name>
<dbReference type="InParanoid" id="A2F5K0"/>
<dbReference type="VEuPathDB" id="TrichDB:TVAG_088080"/>
<dbReference type="Pfam" id="PF04032">
    <property type="entry name" value="Rpr2"/>
    <property type="match status" value="1"/>
</dbReference>
<reference evidence="6" key="2">
    <citation type="journal article" date="2007" name="Science">
        <title>Draft genome sequence of the sexually transmitted pathogen Trichomonas vaginalis.</title>
        <authorList>
            <person name="Carlton J.M."/>
            <person name="Hirt R.P."/>
            <person name="Silva J.C."/>
            <person name="Delcher A.L."/>
            <person name="Schatz M."/>
            <person name="Zhao Q."/>
            <person name="Wortman J.R."/>
            <person name="Bidwell S.L."/>
            <person name="Alsmark U.C.M."/>
            <person name="Besteiro S."/>
            <person name="Sicheritz-Ponten T."/>
            <person name="Noel C.J."/>
            <person name="Dacks J.B."/>
            <person name="Foster P.G."/>
            <person name="Simillion C."/>
            <person name="Van de Peer Y."/>
            <person name="Miranda-Saavedra D."/>
            <person name="Barton G.J."/>
            <person name="Westrop G.D."/>
            <person name="Mueller S."/>
            <person name="Dessi D."/>
            <person name="Fiori P.L."/>
            <person name="Ren Q."/>
            <person name="Paulsen I."/>
            <person name="Zhang H."/>
            <person name="Bastida-Corcuera F.D."/>
            <person name="Simoes-Barbosa A."/>
            <person name="Brown M.T."/>
            <person name="Hayes R.D."/>
            <person name="Mukherjee M."/>
            <person name="Okumura C.Y."/>
            <person name="Schneider R."/>
            <person name="Smith A.J."/>
            <person name="Vanacova S."/>
            <person name="Villalvazo M."/>
            <person name="Haas B.J."/>
            <person name="Pertea M."/>
            <person name="Feldblyum T.V."/>
            <person name="Utterback T.R."/>
            <person name="Shu C.L."/>
            <person name="Osoegawa K."/>
            <person name="de Jong P.J."/>
            <person name="Hrdy I."/>
            <person name="Horvathova L."/>
            <person name="Zubacova Z."/>
            <person name="Dolezal P."/>
            <person name="Malik S.B."/>
            <person name="Logsdon J.M. Jr."/>
            <person name="Henze K."/>
            <person name="Gupta A."/>
            <person name="Wang C.C."/>
            <person name="Dunne R.L."/>
            <person name="Upcroft J.A."/>
            <person name="Upcroft P."/>
            <person name="White O."/>
            <person name="Salzberg S.L."/>
            <person name="Tang P."/>
            <person name="Chiu C.-H."/>
            <person name="Lee Y.-S."/>
            <person name="Embley T.M."/>
            <person name="Coombs G.H."/>
            <person name="Mottram J.C."/>
            <person name="Tachezy J."/>
            <person name="Fraser-Liggett C.M."/>
            <person name="Johnson P.J."/>
        </authorList>
    </citation>
    <scope>NUCLEOTIDE SEQUENCE [LARGE SCALE GENOMIC DNA]</scope>
    <source>
        <strain evidence="6">G3</strain>
    </source>
</reference>
<keyword evidence="1" id="KW-0819">tRNA processing</keyword>
<comment type="similarity">
    <text evidence="4">Belongs to the eukaryotic/archaeal RNase P protein component 4 family.</text>
</comment>
<dbReference type="VEuPathDB" id="TrichDB:TVAGG3_0511270"/>
<dbReference type="GO" id="GO:0008033">
    <property type="term" value="P:tRNA processing"/>
    <property type="evidence" value="ECO:0000318"/>
    <property type="project" value="GO_Central"/>
</dbReference>
<dbReference type="Proteomes" id="UP000001542">
    <property type="component" value="Unassembled WGS sequence"/>
</dbReference>
<dbReference type="Gene3D" id="6.20.50.20">
    <property type="match status" value="1"/>
</dbReference>
<evidence type="ECO:0000256" key="5">
    <source>
        <dbReference type="SAM" id="MobiDB-lite"/>
    </source>
</evidence>
<organism evidence="6 7">
    <name type="scientific">Trichomonas vaginalis (strain ATCC PRA-98 / G3)</name>
    <dbReference type="NCBI Taxonomy" id="412133"/>
    <lineage>
        <taxon>Eukaryota</taxon>
        <taxon>Metamonada</taxon>
        <taxon>Parabasalia</taxon>
        <taxon>Trichomonadida</taxon>
        <taxon>Trichomonadidae</taxon>
        <taxon>Trichomonas</taxon>
    </lineage>
</organism>
<dbReference type="STRING" id="5722.A2F5K0"/>
<evidence type="ECO:0000256" key="4">
    <source>
        <dbReference type="ARBA" id="ARBA00038402"/>
    </source>
</evidence>
<evidence type="ECO:0000256" key="3">
    <source>
        <dbReference type="ARBA" id="ARBA00022833"/>
    </source>
</evidence>